<comment type="caution">
    <text evidence="2">The sequence shown here is derived from an EMBL/GenBank/DDBJ whole genome shotgun (WGS) entry which is preliminary data.</text>
</comment>
<protein>
    <submittedName>
        <fullName evidence="2">Uncharacterized protein</fullName>
    </submittedName>
</protein>
<feature type="chain" id="PRO_5013258604" evidence="1">
    <location>
        <begin position="28"/>
        <end position="180"/>
    </location>
</feature>
<evidence type="ECO:0000256" key="1">
    <source>
        <dbReference type="SAM" id="SignalP"/>
    </source>
</evidence>
<dbReference type="OrthoDB" id="7596780at2"/>
<dbReference type="EMBL" id="NBBJ01000004">
    <property type="protein sequence ID" value="OWK29099.1"/>
    <property type="molecule type" value="Genomic_DNA"/>
</dbReference>
<feature type="signal peptide" evidence="1">
    <location>
        <begin position="1"/>
        <end position="27"/>
    </location>
</feature>
<dbReference type="AlphaFoldDB" id="A0A245ZH82"/>
<organism evidence="2 3">
    <name type="scientific">Sphingomonas mucosissima</name>
    <dbReference type="NCBI Taxonomy" id="370959"/>
    <lineage>
        <taxon>Bacteria</taxon>
        <taxon>Pseudomonadati</taxon>
        <taxon>Pseudomonadota</taxon>
        <taxon>Alphaproteobacteria</taxon>
        <taxon>Sphingomonadales</taxon>
        <taxon>Sphingomonadaceae</taxon>
        <taxon>Sphingomonas</taxon>
    </lineage>
</organism>
<reference evidence="2 3" key="1">
    <citation type="submission" date="2017-03" db="EMBL/GenBank/DDBJ databases">
        <title>Genome sequence of Sphingomonas mucosissima DSM 17494.</title>
        <authorList>
            <person name="Poehlein A."/>
            <person name="Wuebbeler J.H."/>
            <person name="Steinbuechel A."/>
            <person name="Daniel R."/>
        </authorList>
    </citation>
    <scope>NUCLEOTIDE SEQUENCE [LARGE SCALE GENOMIC DNA]</scope>
    <source>
        <strain evidence="2 3">DSM 17494</strain>
    </source>
</reference>
<proteinExistence type="predicted"/>
<keyword evidence="1" id="KW-0732">Signal</keyword>
<gene>
    <name evidence="2" type="ORF">SPMU_26260</name>
</gene>
<evidence type="ECO:0000313" key="2">
    <source>
        <dbReference type="EMBL" id="OWK29099.1"/>
    </source>
</evidence>
<accession>A0A245ZH82</accession>
<dbReference type="RefSeq" id="WP_088334305.1">
    <property type="nucleotide sequence ID" value="NZ_NBBJ01000004.1"/>
</dbReference>
<evidence type="ECO:0000313" key="3">
    <source>
        <dbReference type="Proteomes" id="UP000197783"/>
    </source>
</evidence>
<name>A0A245ZH82_9SPHN</name>
<keyword evidence="3" id="KW-1185">Reference proteome</keyword>
<dbReference type="Proteomes" id="UP000197783">
    <property type="component" value="Unassembled WGS sequence"/>
</dbReference>
<sequence>MAQLRRLAASTAAVAMMGAAGAASAQAQDRAGSRVLQSFSQCRAITVADQRLACFDKAAAALEQAVQSKEVRILDREDVQRTRRSLFGFQLPRLGLFNEGDEEAKKQEFTEINTTVASARQVQNGRVEIRLTGEDDAVWQTTESMTFPPKAGDKIRIRKGAIGNYFINVGGRSVRGMRVR</sequence>